<sequence>MDTTAPAGAATGPTFKLNTSGVQAQAQVRAGQFVVLAGSTARAEEVPSLANHTYAQLRANLRATGQLVEAGAGQLRFTADTPFASPSAAAVAVLGRTANGKLEWKREDQPEVTYGDWLAQAGSAGPTDHLPAGGMVTTWQPFFRELAARLLDYEDRQLELIQILRTAGIAINHDEGEPLTEMDPFTFFSLILKHTSNSSALNLFAKVGAALGIQADVPTDLNGVPWSNPMNAWFFAYRSKRQAGDVPTLWQLARQAVDGNLDAQTFEAALNIRKVALPKLTQGLFWLNPERYLALNGVNVPYLQGRGVAQAGQVQTLADYDTVLGLARRLNADFPALSHAAWLQAQSGNQVAVMDSDHFPFTQYQADAGQYVGDRVKGNLVLDRKYAPLLLDLMAGNWTALKPSRSPYSGREQLAVKVSLGGGAKTDSGAFARALLFADGGGYEYVTFPAGLTLEAGLPDGKADGPRQALQDPDTWAHLLALLNAPLPEGLQATLTLNTEFGALTLLPLGPAQWQDAETALERYRQGTGLNRRLRIGLSLHPQHLTSDAFPDLLDAALTYIDELLALLDRLMSPPTASPATGSAEPVIEVAGTQTLAHEPQAFQPVPGVPLNQILYGPPGTGKTYRVVEEALAVLDPVFLADHAGREGRAARKARYDGLVAQGRVSFITFHQSFGYEDFIEGIKPVMTGGVLSYRLDDGVFLKAVRAAGGHLDSPTSDEQPTPAVPQAQPGTQVWRMYIDGSVPVSRIRDLSLTRGELRMGSFKTKPRDLTHLGVEELSGRQLLFKDSMRTGDLVLLATGVDRIGAVGIVTGDYLFDPHSDPAFATDYAHARSVNWLATGLNLSATGTLGKPFAPPTLQRVTGVSPEQVLKALGLALPPEPLQRPGPSVQPHVLIIDEINRGNISKIFGELITLLESSKRAGASEALSVTLPLSRRTLSIPQSLYVIGTMNTADRSLTLLDAALRRRFVFKPVWPEPELLPVLTLEHTGLDLRKFLFVINDRIERLLSREQVIGHAYLLGLPATLEGVASAVRERILPLLEEYFFEDWSKIREVLGDPGKPLEAQFIHQIGKGSEIRYRLNPQAFGNIEAFTGVYAQVNDADFPFNA</sequence>
<dbReference type="GO" id="GO:0016887">
    <property type="term" value="F:ATP hydrolysis activity"/>
    <property type="evidence" value="ECO:0007669"/>
    <property type="project" value="InterPro"/>
</dbReference>
<dbReference type="InterPro" id="IPR027417">
    <property type="entry name" value="P-loop_NTPase"/>
</dbReference>
<dbReference type="EMBL" id="PYSV01000017">
    <property type="protein sequence ID" value="PTA66924.1"/>
    <property type="molecule type" value="Genomic_DNA"/>
</dbReference>
<reference evidence="3 4" key="1">
    <citation type="submission" date="2018-03" db="EMBL/GenBank/DDBJ databases">
        <title>Draft genome of Deinococcus sp. OD32.</title>
        <authorList>
            <person name="Wang X.-P."/>
            <person name="Du Z.-J."/>
        </authorList>
    </citation>
    <scope>NUCLEOTIDE SEQUENCE [LARGE SCALE GENOMIC DNA]</scope>
    <source>
        <strain evidence="3 4">OD32</strain>
    </source>
</reference>
<dbReference type="PANTHER" id="PTHR37291">
    <property type="entry name" value="5-METHYLCYTOSINE-SPECIFIC RESTRICTION ENZYME B"/>
    <property type="match status" value="1"/>
</dbReference>
<accession>A0A2T3W554</accession>
<evidence type="ECO:0000259" key="1">
    <source>
        <dbReference type="Pfam" id="PF07728"/>
    </source>
</evidence>
<dbReference type="Pfam" id="PF07728">
    <property type="entry name" value="AAA_5"/>
    <property type="match status" value="1"/>
</dbReference>
<dbReference type="GO" id="GO:0005524">
    <property type="term" value="F:ATP binding"/>
    <property type="evidence" value="ECO:0007669"/>
    <property type="project" value="InterPro"/>
</dbReference>
<evidence type="ECO:0000313" key="3">
    <source>
        <dbReference type="EMBL" id="PTA66924.1"/>
    </source>
</evidence>
<dbReference type="InterPro" id="IPR052934">
    <property type="entry name" value="Methyl-DNA_Rec/Restrict_Enz"/>
</dbReference>
<dbReference type="RefSeq" id="WP_107139004.1">
    <property type="nucleotide sequence ID" value="NZ_PYSV01000017.1"/>
</dbReference>
<keyword evidence="4" id="KW-1185">Reference proteome</keyword>
<dbReference type="PANTHER" id="PTHR37291:SF1">
    <property type="entry name" value="TYPE IV METHYL-DIRECTED RESTRICTION ENZYME ECOKMCRB SUBUNIT"/>
    <property type="match status" value="1"/>
</dbReference>
<feature type="domain" description="ATPase dynein-related AAA" evidence="1">
    <location>
        <begin position="887"/>
        <end position="968"/>
    </location>
</feature>
<name>A0A2T3W554_9DEIO</name>
<evidence type="ECO:0000313" key="4">
    <source>
        <dbReference type="Proteomes" id="UP000240317"/>
    </source>
</evidence>
<organism evidence="3 4">
    <name type="scientific">Deinococcus arcticus</name>
    <dbReference type="NCBI Taxonomy" id="2136176"/>
    <lineage>
        <taxon>Bacteria</taxon>
        <taxon>Thermotogati</taxon>
        <taxon>Deinococcota</taxon>
        <taxon>Deinococci</taxon>
        <taxon>Deinococcales</taxon>
        <taxon>Deinococcaceae</taxon>
        <taxon>Deinococcus</taxon>
    </lineage>
</organism>
<proteinExistence type="predicted"/>
<protein>
    <submittedName>
        <fullName evidence="3">McrB</fullName>
    </submittedName>
</protein>
<gene>
    <name evidence="3" type="ORF">C8263_15255</name>
</gene>
<dbReference type="Pfam" id="PF14267">
    <property type="entry name" value="DUF4357"/>
    <property type="match status" value="1"/>
</dbReference>
<dbReference type="InterPro" id="IPR011704">
    <property type="entry name" value="ATPase_dyneun-rel_AAA"/>
</dbReference>
<comment type="caution">
    <text evidence="3">The sequence shown here is derived from an EMBL/GenBank/DDBJ whole genome shotgun (WGS) entry which is preliminary data.</text>
</comment>
<dbReference type="InterPro" id="IPR025579">
    <property type="entry name" value="DUF4357"/>
</dbReference>
<dbReference type="Proteomes" id="UP000240317">
    <property type="component" value="Unassembled WGS sequence"/>
</dbReference>
<evidence type="ECO:0000259" key="2">
    <source>
        <dbReference type="Pfam" id="PF14267"/>
    </source>
</evidence>
<dbReference type="OrthoDB" id="9781481at2"/>
<feature type="domain" description="DUF4357" evidence="2">
    <location>
        <begin position="58"/>
        <end position="108"/>
    </location>
</feature>
<dbReference type="AlphaFoldDB" id="A0A2T3W554"/>
<dbReference type="SUPFAM" id="SSF52540">
    <property type="entry name" value="P-loop containing nucleoside triphosphate hydrolases"/>
    <property type="match status" value="1"/>
</dbReference>
<dbReference type="Gene3D" id="3.40.50.300">
    <property type="entry name" value="P-loop containing nucleotide triphosphate hydrolases"/>
    <property type="match status" value="1"/>
</dbReference>